<keyword evidence="7 8" id="KW-0472">Membrane</keyword>
<comment type="subcellular location">
    <subcellularLocation>
        <location evidence="1">Cell membrane</location>
        <topology evidence="1">Multi-pass membrane protein</topology>
    </subcellularLocation>
</comment>
<evidence type="ECO:0000256" key="1">
    <source>
        <dbReference type="ARBA" id="ARBA00004651"/>
    </source>
</evidence>
<feature type="transmembrane region" description="Helical" evidence="8">
    <location>
        <begin position="315"/>
        <end position="341"/>
    </location>
</feature>
<dbReference type="GO" id="GO:0044874">
    <property type="term" value="P:lipoprotein localization to outer membrane"/>
    <property type="evidence" value="ECO:0007669"/>
    <property type="project" value="TreeGrafter"/>
</dbReference>
<dbReference type="NCBIfam" id="TIGR02212">
    <property type="entry name" value="lolCE"/>
    <property type="match status" value="1"/>
</dbReference>
<dbReference type="GO" id="GO:0098797">
    <property type="term" value="C:plasma membrane protein complex"/>
    <property type="evidence" value="ECO:0007669"/>
    <property type="project" value="TreeGrafter"/>
</dbReference>
<keyword evidence="11" id="KW-0449">Lipoprotein</keyword>
<dbReference type="InterPro" id="IPR025857">
    <property type="entry name" value="MacB_PCD"/>
</dbReference>
<feature type="transmembrane region" description="Helical" evidence="8">
    <location>
        <begin position="273"/>
        <end position="295"/>
    </location>
</feature>
<evidence type="ECO:0000259" key="10">
    <source>
        <dbReference type="Pfam" id="PF12704"/>
    </source>
</evidence>
<protein>
    <submittedName>
        <fullName evidence="11">Lipoprotein-releasing system transmembrane protein lolC</fullName>
    </submittedName>
</protein>
<dbReference type="PANTHER" id="PTHR30489:SF0">
    <property type="entry name" value="LIPOPROTEIN-RELEASING SYSTEM TRANSMEMBRANE PROTEIN LOLE"/>
    <property type="match status" value="1"/>
</dbReference>
<name>A0A0W0WU50_9GAMM</name>
<comment type="similarity">
    <text evidence="2">Belongs to the ABC-4 integral membrane protein family. LolC/E subfamily.</text>
</comment>
<dbReference type="OrthoDB" id="9808461at2"/>
<evidence type="ECO:0000256" key="6">
    <source>
        <dbReference type="ARBA" id="ARBA00022989"/>
    </source>
</evidence>
<dbReference type="Pfam" id="PF02687">
    <property type="entry name" value="FtsX"/>
    <property type="match status" value="1"/>
</dbReference>
<keyword evidence="3" id="KW-0813">Transport</keyword>
<keyword evidence="5 8" id="KW-0812">Transmembrane</keyword>
<sequence length="414" mass="45316">MFKPLAFFIGLRYTRAKKRNHFVSFISLSSMLGIGLGVMVLVTVLSVMNGFDEEIHKRFFGMAPEITVSGRDGKIADWQNLQNQLKSTPGVVAVAPYIGGQGLLTHEGQVLPIVLTGIDPQEEQAITHIQDKLLMGDIADLQHFGILLGRSLADSLGVMVGDKVTIMIPQATVTPTGMIPRFKRFTVAGVFSAGSGFNFDAKLAFINLEDAQKLTQIGNNITGLKMKIKNIYDAPKISEQLADKLGEQYEVGNWTQQFGPFFHAVKLEKTMMFLILLLIIAVAAFNLVSSLVMVVNDKQSEIAILRTIGATPSTILWIFIVQGMMVGVVGTILGLIGGLILASNATSIVNFLQSIFHTQLLSSNVYFVDYLPSKIMISDLWIICAVALLMSFVATIYPAWRASKTVIAEALHYE</sequence>
<dbReference type="AlphaFoldDB" id="A0A0W0WU50"/>
<keyword evidence="6 8" id="KW-1133">Transmembrane helix</keyword>
<accession>A0A0W0WU50</accession>
<gene>
    <name evidence="11" type="primary">lolC</name>
    <name evidence="11" type="ORF">Lnau_0841</name>
</gene>
<reference evidence="11 12" key="1">
    <citation type="submission" date="2015-11" db="EMBL/GenBank/DDBJ databases">
        <title>Genomic analysis of 38 Legionella species identifies large and diverse effector repertoires.</title>
        <authorList>
            <person name="Burstein D."/>
            <person name="Amaro F."/>
            <person name="Zusman T."/>
            <person name="Lifshitz Z."/>
            <person name="Cohen O."/>
            <person name="Gilbert J.A."/>
            <person name="Pupko T."/>
            <person name="Shuman H.A."/>
            <person name="Segal G."/>
        </authorList>
    </citation>
    <scope>NUCLEOTIDE SEQUENCE [LARGE SCALE GENOMIC DNA]</scope>
    <source>
        <strain evidence="11 12">ATCC 49506</strain>
    </source>
</reference>
<evidence type="ECO:0000256" key="3">
    <source>
        <dbReference type="ARBA" id="ARBA00022448"/>
    </source>
</evidence>
<evidence type="ECO:0000256" key="4">
    <source>
        <dbReference type="ARBA" id="ARBA00022475"/>
    </source>
</evidence>
<feature type="transmembrane region" description="Helical" evidence="8">
    <location>
        <begin position="26"/>
        <end position="48"/>
    </location>
</feature>
<evidence type="ECO:0000256" key="7">
    <source>
        <dbReference type="ARBA" id="ARBA00023136"/>
    </source>
</evidence>
<evidence type="ECO:0000256" key="2">
    <source>
        <dbReference type="ARBA" id="ARBA00005236"/>
    </source>
</evidence>
<dbReference type="STRING" id="45070.Lnau_0841"/>
<proteinExistence type="inferred from homology"/>
<dbReference type="EMBL" id="LNYO01000013">
    <property type="protein sequence ID" value="KTD35857.1"/>
    <property type="molecule type" value="Genomic_DNA"/>
</dbReference>
<dbReference type="Proteomes" id="UP000054725">
    <property type="component" value="Unassembled WGS sequence"/>
</dbReference>
<evidence type="ECO:0000259" key="9">
    <source>
        <dbReference type="Pfam" id="PF02687"/>
    </source>
</evidence>
<evidence type="ECO:0000313" key="12">
    <source>
        <dbReference type="Proteomes" id="UP000054725"/>
    </source>
</evidence>
<dbReference type="Pfam" id="PF12704">
    <property type="entry name" value="MacB_PCD"/>
    <property type="match status" value="1"/>
</dbReference>
<comment type="caution">
    <text evidence="11">The sequence shown here is derived from an EMBL/GenBank/DDBJ whole genome shotgun (WGS) entry which is preliminary data.</text>
</comment>
<evidence type="ECO:0000256" key="8">
    <source>
        <dbReference type="SAM" id="Phobius"/>
    </source>
</evidence>
<evidence type="ECO:0000256" key="5">
    <source>
        <dbReference type="ARBA" id="ARBA00022692"/>
    </source>
</evidence>
<dbReference type="PATRIC" id="fig|45070.6.peg.892"/>
<feature type="transmembrane region" description="Helical" evidence="8">
    <location>
        <begin position="380"/>
        <end position="400"/>
    </location>
</feature>
<evidence type="ECO:0000313" key="11">
    <source>
        <dbReference type="EMBL" id="KTD35857.1"/>
    </source>
</evidence>
<feature type="domain" description="ABC3 transporter permease C-terminal" evidence="9">
    <location>
        <begin position="274"/>
        <end position="405"/>
    </location>
</feature>
<dbReference type="RefSeq" id="WP_058503896.1">
    <property type="nucleotide sequence ID" value="NZ_CAAAIF010000001.1"/>
</dbReference>
<organism evidence="11 12">
    <name type="scientific">Legionella nautarum</name>
    <dbReference type="NCBI Taxonomy" id="45070"/>
    <lineage>
        <taxon>Bacteria</taxon>
        <taxon>Pseudomonadati</taxon>
        <taxon>Pseudomonadota</taxon>
        <taxon>Gammaproteobacteria</taxon>
        <taxon>Legionellales</taxon>
        <taxon>Legionellaceae</taxon>
        <taxon>Legionella</taxon>
    </lineage>
</organism>
<dbReference type="InterPro" id="IPR003838">
    <property type="entry name" value="ABC3_permease_C"/>
</dbReference>
<keyword evidence="12" id="KW-1185">Reference proteome</keyword>
<dbReference type="InterPro" id="IPR011925">
    <property type="entry name" value="LolCE_TM"/>
</dbReference>
<feature type="domain" description="MacB-like periplasmic core" evidence="10">
    <location>
        <begin position="28"/>
        <end position="242"/>
    </location>
</feature>
<dbReference type="PANTHER" id="PTHR30489">
    <property type="entry name" value="LIPOPROTEIN-RELEASING SYSTEM TRANSMEMBRANE PROTEIN LOLE"/>
    <property type="match status" value="1"/>
</dbReference>
<dbReference type="GO" id="GO:0042953">
    <property type="term" value="P:lipoprotein transport"/>
    <property type="evidence" value="ECO:0007669"/>
    <property type="project" value="InterPro"/>
</dbReference>
<dbReference type="InterPro" id="IPR051447">
    <property type="entry name" value="Lipoprotein-release_system"/>
</dbReference>
<keyword evidence="4" id="KW-1003">Cell membrane</keyword>